<evidence type="ECO:0000313" key="2">
    <source>
        <dbReference type="EMBL" id="KAK9002366.1"/>
    </source>
</evidence>
<feature type="compositionally biased region" description="Acidic residues" evidence="1">
    <location>
        <begin position="175"/>
        <end position="186"/>
    </location>
</feature>
<feature type="compositionally biased region" description="Pro residues" evidence="1">
    <location>
        <begin position="15"/>
        <end position="25"/>
    </location>
</feature>
<feature type="region of interest" description="Disordered" evidence="1">
    <location>
        <begin position="1"/>
        <end position="80"/>
    </location>
</feature>
<feature type="compositionally biased region" description="Basic and acidic residues" evidence="1">
    <location>
        <begin position="187"/>
        <end position="201"/>
    </location>
</feature>
<feature type="region of interest" description="Disordered" evidence="1">
    <location>
        <begin position="172"/>
        <end position="220"/>
    </location>
</feature>
<evidence type="ECO:0000313" key="3">
    <source>
        <dbReference type="Proteomes" id="UP001396334"/>
    </source>
</evidence>
<proteinExistence type="predicted"/>
<feature type="compositionally biased region" description="Acidic residues" evidence="1">
    <location>
        <begin position="202"/>
        <end position="220"/>
    </location>
</feature>
<evidence type="ECO:0000256" key="1">
    <source>
        <dbReference type="SAM" id="MobiDB-lite"/>
    </source>
</evidence>
<dbReference type="Proteomes" id="UP001396334">
    <property type="component" value="Unassembled WGS sequence"/>
</dbReference>
<gene>
    <name evidence="2" type="ORF">V6N11_025049</name>
</gene>
<comment type="caution">
    <text evidence="2">The sequence shown here is derived from an EMBL/GenBank/DDBJ whole genome shotgun (WGS) entry which is preliminary data.</text>
</comment>
<feature type="compositionally biased region" description="Polar residues" evidence="1">
    <location>
        <begin position="50"/>
        <end position="59"/>
    </location>
</feature>
<accession>A0ABR2QNZ0</accession>
<name>A0ABR2QNZ0_9ROSI</name>
<dbReference type="EMBL" id="JBBPBN010000035">
    <property type="protein sequence ID" value="KAK9002366.1"/>
    <property type="molecule type" value="Genomic_DNA"/>
</dbReference>
<organism evidence="2 3">
    <name type="scientific">Hibiscus sabdariffa</name>
    <name type="common">roselle</name>
    <dbReference type="NCBI Taxonomy" id="183260"/>
    <lineage>
        <taxon>Eukaryota</taxon>
        <taxon>Viridiplantae</taxon>
        <taxon>Streptophyta</taxon>
        <taxon>Embryophyta</taxon>
        <taxon>Tracheophyta</taxon>
        <taxon>Spermatophyta</taxon>
        <taxon>Magnoliopsida</taxon>
        <taxon>eudicotyledons</taxon>
        <taxon>Gunneridae</taxon>
        <taxon>Pentapetalae</taxon>
        <taxon>rosids</taxon>
        <taxon>malvids</taxon>
        <taxon>Malvales</taxon>
        <taxon>Malvaceae</taxon>
        <taxon>Malvoideae</taxon>
        <taxon>Hibiscus</taxon>
    </lineage>
</organism>
<protein>
    <submittedName>
        <fullName evidence="2">Uncharacterized protein</fullName>
    </submittedName>
</protein>
<keyword evidence="3" id="KW-1185">Reference proteome</keyword>
<reference evidence="2 3" key="1">
    <citation type="journal article" date="2024" name="G3 (Bethesda)">
        <title>Genome assembly of Hibiscus sabdariffa L. provides insights into metabolisms of medicinal natural products.</title>
        <authorList>
            <person name="Kim T."/>
        </authorList>
    </citation>
    <scope>NUCLEOTIDE SEQUENCE [LARGE SCALE GENOMIC DNA]</scope>
    <source>
        <strain evidence="2">TK-2024</strain>
        <tissue evidence="2">Old leaves</tissue>
    </source>
</reference>
<sequence>MYFNHSFFSSLKMPVTPPQPQPQPQSPRSSVLPLYRGTTAGHDSFVTPIFASSENSRSPRPSYRKPKAVQPSEPVKEEVRRSEEANMYLVCPEVPDEKTDSELRDLYPKLQKAFYKYDEELMILIIREALQNGEAIIGRFTLKSKLLDSEYVSEKLIETRVMKVKKVDEERYFEMVEDDGEDEEKKDDENDEKKDDEKKDNDEDDEDDEKKDDEDDEKKE</sequence>